<dbReference type="Pfam" id="PF13920">
    <property type="entry name" value="zf-C3HC4_3"/>
    <property type="match status" value="1"/>
</dbReference>
<dbReference type="InterPro" id="IPR036770">
    <property type="entry name" value="Ankyrin_rpt-contain_sf"/>
</dbReference>
<comment type="caution">
    <text evidence="4">The sequence shown here is derived from an EMBL/GenBank/DDBJ whole genome shotgun (WGS) entry which is preliminary data.</text>
</comment>
<reference evidence="4" key="1">
    <citation type="submission" date="2021-02" db="EMBL/GenBank/DDBJ databases">
        <authorList>
            <person name="Dougan E. K."/>
            <person name="Rhodes N."/>
            <person name="Thang M."/>
            <person name="Chan C."/>
        </authorList>
    </citation>
    <scope>NUCLEOTIDE SEQUENCE</scope>
</reference>
<name>A0A812NTM5_SYMPI</name>
<dbReference type="SMART" id="SM00248">
    <property type="entry name" value="ANK"/>
    <property type="match status" value="2"/>
</dbReference>
<dbReference type="PANTHER" id="PTHR24173:SF74">
    <property type="entry name" value="ANKYRIN REPEAT DOMAIN-CONTAINING PROTEIN 16"/>
    <property type="match status" value="1"/>
</dbReference>
<feature type="repeat" description="ANK" evidence="3">
    <location>
        <begin position="48"/>
        <end position="80"/>
    </location>
</feature>
<dbReference type="Gene3D" id="3.30.40.10">
    <property type="entry name" value="Zinc/RING finger domain, C3HC4 (zinc finger)"/>
    <property type="match status" value="1"/>
</dbReference>
<dbReference type="PROSITE" id="PS50297">
    <property type="entry name" value="ANK_REP_REGION"/>
    <property type="match status" value="1"/>
</dbReference>
<dbReference type="AlphaFoldDB" id="A0A812NTM5"/>
<dbReference type="Proteomes" id="UP000649617">
    <property type="component" value="Unassembled WGS sequence"/>
</dbReference>
<proteinExistence type="predicted"/>
<evidence type="ECO:0000256" key="3">
    <source>
        <dbReference type="PROSITE-ProRule" id="PRU00023"/>
    </source>
</evidence>
<evidence type="ECO:0000313" key="5">
    <source>
        <dbReference type="Proteomes" id="UP000649617"/>
    </source>
</evidence>
<dbReference type="Pfam" id="PF12796">
    <property type="entry name" value="Ank_2"/>
    <property type="match status" value="1"/>
</dbReference>
<accession>A0A812NTM5</accession>
<protein>
    <submittedName>
        <fullName evidence="4">XBOS34 protein</fullName>
    </submittedName>
</protein>
<dbReference type="OrthoDB" id="435925at2759"/>
<dbReference type="InterPro" id="IPR002110">
    <property type="entry name" value="Ankyrin_rpt"/>
</dbReference>
<sequence>MGSSAAKQASEELCAAVQRGDLTACQRLAEGFREPGSASTILDALTSGGLAALHVAAASSRVDIVCFLLDLNADAMVRDSKQRTPLHCASRAISPPNCTACVQVLLRHRADPFSATELGSTALDLARGARCAGCVRALEGAAVLWQGYVDAYQPKLLVIPTWATKWLVVLRDRRHNTGPSFIARGSVHNAFKQAQTLVRDHLSGPSFSHSCPQCSKSNAVPDFVDSFQCRHCGTMLCVPTSLQLALYDCHQDVPDARPVAVLSLPQDPRCIRIKPLDNSGAQGSWFRGALGGLGLASSRPFGLSVSAQDLERGGEVGLAVRFSTAEECAQVRHALLNPLLSTRSLVPKDAYDALLALPVAAEEELPLPSAPPAEVLEPAVVPAPQAAQQAVQHLEQGQEHGAEEGTCVVCLERPATMAILPCGHLCLCQQCNV</sequence>
<evidence type="ECO:0000313" key="4">
    <source>
        <dbReference type="EMBL" id="CAE7306932.1"/>
    </source>
</evidence>
<keyword evidence="2 3" id="KW-0040">ANK repeat</keyword>
<dbReference type="PROSITE" id="PS50088">
    <property type="entry name" value="ANK_REPEAT"/>
    <property type="match status" value="1"/>
</dbReference>
<gene>
    <name evidence="4" type="primary">XBOS34</name>
    <name evidence="4" type="ORF">SPIL2461_LOCUS6944</name>
</gene>
<dbReference type="Gene3D" id="1.25.40.20">
    <property type="entry name" value="Ankyrin repeat-containing domain"/>
    <property type="match status" value="1"/>
</dbReference>
<dbReference type="EMBL" id="CAJNIZ010010837">
    <property type="protein sequence ID" value="CAE7306932.1"/>
    <property type="molecule type" value="Genomic_DNA"/>
</dbReference>
<dbReference type="SUPFAM" id="SSF48403">
    <property type="entry name" value="Ankyrin repeat"/>
    <property type="match status" value="1"/>
</dbReference>
<dbReference type="PANTHER" id="PTHR24173">
    <property type="entry name" value="ANKYRIN REPEAT CONTAINING"/>
    <property type="match status" value="1"/>
</dbReference>
<organism evidence="4 5">
    <name type="scientific">Symbiodinium pilosum</name>
    <name type="common">Dinoflagellate</name>
    <dbReference type="NCBI Taxonomy" id="2952"/>
    <lineage>
        <taxon>Eukaryota</taxon>
        <taxon>Sar</taxon>
        <taxon>Alveolata</taxon>
        <taxon>Dinophyceae</taxon>
        <taxon>Suessiales</taxon>
        <taxon>Symbiodiniaceae</taxon>
        <taxon>Symbiodinium</taxon>
    </lineage>
</organism>
<keyword evidence="1" id="KW-0677">Repeat</keyword>
<evidence type="ECO:0000256" key="1">
    <source>
        <dbReference type="ARBA" id="ARBA00022737"/>
    </source>
</evidence>
<keyword evidence="5" id="KW-1185">Reference proteome</keyword>
<evidence type="ECO:0000256" key="2">
    <source>
        <dbReference type="ARBA" id="ARBA00023043"/>
    </source>
</evidence>
<dbReference type="InterPro" id="IPR013083">
    <property type="entry name" value="Znf_RING/FYVE/PHD"/>
</dbReference>
<dbReference type="CDD" id="cd16649">
    <property type="entry name" value="mRING-HC-C3HC5_CGRF1-like"/>
    <property type="match status" value="1"/>
</dbReference>